<proteinExistence type="predicted"/>
<evidence type="ECO:0000313" key="3">
    <source>
        <dbReference type="WBParaSite" id="ASIM_0000813301-mRNA-1"/>
    </source>
</evidence>
<accession>A0A0M3JKG0</accession>
<name>A0A0M3JKG0_ANISI</name>
<dbReference type="WBParaSite" id="ASIM_0000813301-mRNA-1">
    <property type="protein sequence ID" value="ASIM_0000813301-mRNA-1"/>
    <property type="gene ID" value="ASIM_0000813301"/>
</dbReference>
<dbReference type="Proteomes" id="UP000267096">
    <property type="component" value="Unassembled WGS sequence"/>
</dbReference>
<sequence>MLEEGTSTSKSTWNQNQGCSKQFCGGLVAGSSDSTTDCFGQSADLDGLGCGSECCGSILGDRTLDSGQYRRRNVTATAVTPGFCGSHKRLAKSDWSCSGNCRQMKQRGCGCSRGSGLVRRIWNSQNHFGL</sequence>
<evidence type="ECO:0000313" key="1">
    <source>
        <dbReference type="EMBL" id="VDK30292.1"/>
    </source>
</evidence>
<evidence type="ECO:0000313" key="2">
    <source>
        <dbReference type="Proteomes" id="UP000267096"/>
    </source>
</evidence>
<organism evidence="3">
    <name type="scientific">Anisakis simplex</name>
    <name type="common">Herring worm</name>
    <dbReference type="NCBI Taxonomy" id="6269"/>
    <lineage>
        <taxon>Eukaryota</taxon>
        <taxon>Metazoa</taxon>
        <taxon>Ecdysozoa</taxon>
        <taxon>Nematoda</taxon>
        <taxon>Chromadorea</taxon>
        <taxon>Rhabditida</taxon>
        <taxon>Spirurina</taxon>
        <taxon>Ascaridomorpha</taxon>
        <taxon>Ascaridoidea</taxon>
        <taxon>Anisakidae</taxon>
        <taxon>Anisakis</taxon>
        <taxon>Anisakis simplex complex</taxon>
    </lineage>
</organism>
<protein>
    <submittedName>
        <fullName evidence="1 3">Uncharacterized protein</fullName>
    </submittedName>
</protein>
<reference evidence="3" key="1">
    <citation type="submission" date="2017-02" db="UniProtKB">
        <authorList>
            <consortium name="WormBaseParasite"/>
        </authorList>
    </citation>
    <scope>IDENTIFICATION</scope>
</reference>
<keyword evidence="2" id="KW-1185">Reference proteome</keyword>
<reference evidence="1 2" key="2">
    <citation type="submission" date="2018-11" db="EMBL/GenBank/DDBJ databases">
        <authorList>
            <consortium name="Pathogen Informatics"/>
        </authorList>
    </citation>
    <scope>NUCLEOTIDE SEQUENCE [LARGE SCALE GENOMIC DNA]</scope>
</reference>
<dbReference type="EMBL" id="UYRR01020050">
    <property type="protein sequence ID" value="VDK30292.1"/>
    <property type="molecule type" value="Genomic_DNA"/>
</dbReference>
<gene>
    <name evidence="1" type="ORF">ASIM_LOCUS7890</name>
</gene>
<dbReference type="AlphaFoldDB" id="A0A0M3JKG0"/>